<comment type="caution">
    <text evidence="2">The sequence shown here is derived from an EMBL/GenBank/DDBJ whole genome shotgun (WGS) entry which is preliminary data.</text>
</comment>
<accession>A0A813XXA0</accession>
<dbReference type="SUPFAM" id="SSF53254">
    <property type="entry name" value="Phosphoglycerate mutase-like"/>
    <property type="match status" value="1"/>
</dbReference>
<name>A0A813XXA0_9BILA</name>
<gene>
    <name evidence="2" type="ORF">OXX778_LOCUS10222</name>
</gene>
<dbReference type="PANTHER" id="PTHR11567">
    <property type="entry name" value="ACID PHOSPHATASE-RELATED"/>
    <property type="match status" value="1"/>
</dbReference>
<dbReference type="AlphaFoldDB" id="A0A813XXA0"/>
<reference evidence="2" key="1">
    <citation type="submission" date="2021-02" db="EMBL/GenBank/DDBJ databases">
        <authorList>
            <person name="Nowell W R."/>
        </authorList>
    </citation>
    <scope>NUCLEOTIDE SEQUENCE</scope>
    <source>
        <strain evidence="2">Ploen Becks lab</strain>
    </source>
</reference>
<keyword evidence="3" id="KW-1185">Reference proteome</keyword>
<sequence>MNEKLVSVVLITRHGARTPLHLVDGIFQIDFKSDLLDPFVDSDILVKSLDNQRDLSNVLSYKDQKYLNRKLKGGAHVGQLTCVGEEQMFNLGSRLKEKYIKEMNFFNEKYDPSEIYVRSTHLRRTINSAKSVLAGLYQKRPSLKLKTPFLINVNDLETDYLYPNLQECPLIQEKRELIKQSFDFYNENENNLNEYSNFVNNIKNKFNFRVNDCLNPLFVYEFLDEIHSRMAHNLSIPKDVEILLDQANRFASIELGLEMMENLDLNCGKFINLLKLLFKEIVFKDKNNILDYYKLNFFSAHDNTLIALLIVLNQINEENYIHPPYGSDLVIELWKKFERKHYIYFVKLYFNGKGISVKDEWEFNKKNLCKINMNSRIKTTNDVQEEDTEFKMDFSNFIRILSKHSIDENFYKAMCLKSQKES</sequence>
<dbReference type="CDD" id="cd07061">
    <property type="entry name" value="HP_HAP_like"/>
    <property type="match status" value="1"/>
</dbReference>
<organism evidence="2 3">
    <name type="scientific">Brachionus calyciflorus</name>
    <dbReference type="NCBI Taxonomy" id="104777"/>
    <lineage>
        <taxon>Eukaryota</taxon>
        <taxon>Metazoa</taxon>
        <taxon>Spiralia</taxon>
        <taxon>Gnathifera</taxon>
        <taxon>Rotifera</taxon>
        <taxon>Eurotatoria</taxon>
        <taxon>Monogononta</taxon>
        <taxon>Pseudotrocha</taxon>
        <taxon>Ploima</taxon>
        <taxon>Brachionidae</taxon>
        <taxon>Brachionus</taxon>
    </lineage>
</organism>
<dbReference type="InterPro" id="IPR050645">
    <property type="entry name" value="Histidine_acid_phosphatase"/>
</dbReference>
<comment type="similarity">
    <text evidence="1">Belongs to the histidine acid phosphatase family.</text>
</comment>
<dbReference type="GO" id="GO:0016791">
    <property type="term" value="F:phosphatase activity"/>
    <property type="evidence" value="ECO:0007669"/>
    <property type="project" value="TreeGrafter"/>
</dbReference>
<dbReference type="InterPro" id="IPR029033">
    <property type="entry name" value="His_PPase_superfam"/>
</dbReference>
<dbReference type="OrthoDB" id="10257284at2759"/>
<dbReference type="InterPro" id="IPR033379">
    <property type="entry name" value="Acid_Pase_AS"/>
</dbReference>
<dbReference type="Gene3D" id="3.40.50.1240">
    <property type="entry name" value="Phosphoglycerate mutase-like"/>
    <property type="match status" value="1"/>
</dbReference>
<dbReference type="PROSITE" id="PS00616">
    <property type="entry name" value="HIS_ACID_PHOSPHAT_1"/>
    <property type="match status" value="1"/>
</dbReference>
<dbReference type="Pfam" id="PF00328">
    <property type="entry name" value="His_Phos_2"/>
    <property type="match status" value="1"/>
</dbReference>
<proteinExistence type="inferred from homology"/>
<dbReference type="PANTHER" id="PTHR11567:SF202">
    <property type="entry name" value="LYSOPHOSPHATIDIC ACID PHOSPHATASE TYPE 6"/>
    <property type="match status" value="1"/>
</dbReference>
<dbReference type="InterPro" id="IPR000560">
    <property type="entry name" value="His_Pase_clade-2"/>
</dbReference>
<evidence type="ECO:0000256" key="1">
    <source>
        <dbReference type="ARBA" id="ARBA00005375"/>
    </source>
</evidence>
<protein>
    <submittedName>
        <fullName evidence="2">Uncharacterized protein</fullName>
    </submittedName>
</protein>
<dbReference type="Proteomes" id="UP000663879">
    <property type="component" value="Unassembled WGS sequence"/>
</dbReference>
<evidence type="ECO:0000313" key="3">
    <source>
        <dbReference type="Proteomes" id="UP000663879"/>
    </source>
</evidence>
<dbReference type="EMBL" id="CAJNOC010001596">
    <property type="protein sequence ID" value="CAF0877062.1"/>
    <property type="molecule type" value="Genomic_DNA"/>
</dbReference>
<evidence type="ECO:0000313" key="2">
    <source>
        <dbReference type="EMBL" id="CAF0877062.1"/>
    </source>
</evidence>